<organism evidence="3 4">
    <name type="scientific">Chryseolinea lacunae</name>
    <dbReference type="NCBI Taxonomy" id="2801331"/>
    <lineage>
        <taxon>Bacteria</taxon>
        <taxon>Pseudomonadati</taxon>
        <taxon>Bacteroidota</taxon>
        <taxon>Cytophagia</taxon>
        <taxon>Cytophagales</taxon>
        <taxon>Fulvivirgaceae</taxon>
        <taxon>Chryseolinea</taxon>
    </lineage>
</organism>
<protein>
    <recommendedName>
        <fullName evidence="2">Nuclease-associated modular DNA-binding 1 domain-containing protein</fullName>
    </recommendedName>
</protein>
<dbReference type="SUPFAM" id="SSF64496">
    <property type="entry name" value="DNA-binding domain of intron-encoded endonucleases"/>
    <property type="match status" value="3"/>
</dbReference>
<dbReference type="InterPro" id="IPR044925">
    <property type="entry name" value="His-Me_finger_sf"/>
</dbReference>
<feature type="region of interest" description="Disordered" evidence="1">
    <location>
        <begin position="162"/>
        <end position="181"/>
    </location>
</feature>
<feature type="domain" description="Nuclease-associated modular DNA-binding 1" evidence="2">
    <location>
        <begin position="420"/>
        <end position="444"/>
    </location>
</feature>
<evidence type="ECO:0000313" key="3">
    <source>
        <dbReference type="EMBL" id="MBL0745846.1"/>
    </source>
</evidence>
<dbReference type="Gene3D" id="1.10.10.10">
    <property type="entry name" value="Winged helix-like DNA-binding domain superfamily/Winged helix DNA-binding domain"/>
    <property type="match status" value="6"/>
</dbReference>
<accession>A0ABS1L2A8</accession>
<feature type="domain" description="Nuclease-associated modular DNA-binding 1" evidence="2">
    <location>
        <begin position="182"/>
        <end position="216"/>
    </location>
</feature>
<sequence>MNKIPDRTLKSDKDYDRYPFRNLSLENMKGEKWLDVPGFDGHLAVSNYGRVWMLSQEIRKATGKVCPAKECIRKQVMSRRYNPYTKDYMEQLAVNVRYNGRRLRALVNRLVYQVFVAPIDFKEDHLRVVHRDGDNCNNHYKNLVLMDGVHVYRHVLHIGRLPKSGTTKKKGQPRTGKNAERPIIQYSLDGKKIAEFESIAMASKATGTHRVSVRRAAQKKVLQLRGFVYRYKGDYYGGEQSGFSRERPVTQYSIAGEKIARFLSVTEAARATKISGKTISGAALRKFRFGSGYVWRYDGETYDGELKDTIRNRPKGIVQYTPEGLRVARYDSVNQACKATGFCNTALLHCASKQSKLSYGFVWRFENEDYQGEYGCFAQKIKKNPRAKNKRDGARARRYAVAPARMSSSFRPSRGARNGKEVVQYALSGKVIKKYSSLAEAAKACAIDTSGISTVLDKPKRSAGGFVWRTKGNRYFGELAKTPSQNKARAVTQYDRDGRKLAEFRSGQEAERRTGVTSSSISAAATGKCRTAGGFVWRYGKVVEKLNLETLQGSALAKLKRVSKSIYKYSIDGERLGEFPSLSAASRSEGIQVSCISSVIHGRSKSAGGFLWRLK</sequence>
<comment type="caution">
    <text evidence="3">The sequence shown here is derived from an EMBL/GenBank/DDBJ whole genome shotgun (WGS) entry which is preliminary data.</text>
</comment>
<dbReference type="Proteomes" id="UP000613030">
    <property type="component" value="Unassembled WGS sequence"/>
</dbReference>
<dbReference type="InterPro" id="IPR010896">
    <property type="entry name" value="NUMOD1"/>
</dbReference>
<feature type="domain" description="Nuclease-associated modular DNA-binding 1" evidence="2">
    <location>
        <begin position="248"/>
        <end position="280"/>
    </location>
</feature>
<dbReference type="Pfam" id="PF07453">
    <property type="entry name" value="NUMOD1"/>
    <property type="match status" value="3"/>
</dbReference>
<gene>
    <name evidence="3" type="ORF">JI741_31720</name>
</gene>
<dbReference type="RefSeq" id="WP_202016510.1">
    <property type="nucleotide sequence ID" value="NZ_JAERRB010000020.1"/>
</dbReference>
<keyword evidence="4" id="KW-1185">Reference proteome</keyword>
<dbReference type="Gene3D" id="3.90.75.20">
    <property type="match status" value="1"/>
</dbReference>
<evidence type="ECO:0000259" key="2">
    <source>
        <dbReference type="Pfam" id="PF07453"/>
    </source>
</evidence>
<evidence type="ECO:0000256" key="1">
    <source>
        <dbReference type="SAM" id="MobiDB-lite"/>
    </source>
</evidence>
<dbReference type="InterPro" id="IPR036388">
    <property type="entry name" value="WH-like_DNA-bd_sf"/>
</dbReference>
<dbReference type="EMBL" id="JAERRB010000020">
    <property type="protein sequence ID" value="MBL0745846.1"/>
    <property type="molecule type" value="Genomic_DNA"/>
</dbReference>
<dbReference type="SUPFAM" id="SSF54060">
    <property type="entry name" value="His-Me finger endonucleases"/>
    <property type="match status" value="1"/>
</dbReference>
<reference evidence="3 4" key="1">
    <citation type="submission" date="2021-01" db="EMBL/GenBank/DDBJ databases">
        <title>Chryseolinea sp. Jin1 Genome sequencing and assembly.</title>
        <authorList>
            <person name="Kim I."/>
        </authorList>
    </citation>
    <scope>NUCLEOTIDE SEQUENCE [LARGE SCALE GENOMIC DNA]</scope>
    <source>
        <strain evidence="3 4">Jin1</strain>
    </source>
</reference>
<dbReference type="SMART" id="SM00497">
    <property type="entry name" value="IENR1"/>
    <property type="match status" value="6"/>
</dbReference>
<proteinExistence type="predicted"/>
<name>A0ABS1L2A8_9BACT</name>
<dbReference type="InterPro" id="IPR003647">
    <property type="entry name" value="Intron_nuc_1_rpt"/>
</dbReference>
<evidence type="ECO:0000313" key="4">
    <source>
        <dbReference type="Proteomes" id="UP000613030"/>
    </source>
</evidence>